<dbReference type="InterPro" id="IPR036583">
    <property type="entry name" value="23S_rRNA_IVS_sf"/>
</dbReference>
<dbReference type="AlphaFoldDB" id="A0A7C2JXW8"/>
<protein>
    <submittedName>
        <fullName evidence="1">Four helix bundle protein</fullName>
    </submittedName>
</protein>
<sequence>MTSEQQGRPYDLEERTLLFAREVRAFLKTIPRTIANIEDGRQPICSSGSVGANYIEANEALGKKDFKCRLRIARKEAKESSYWLWLLDVGDCDPVEHERQRLVQEANELMKIIAAILRKSE</sequence>
<dbReference type="Gene3D" id="1.20.1440.60">
    <property type="entry name" value="23S rRNA-intervening sequence"/>
    <property type="match status" value="1"/>
</dbReference>
<evidence type="ECO:0000313" key="1">
    <source>
        <dbReference type="EMBL" id="HEN14605.1"/>
    </source>
</evidence>
<reference evidence="1" key="1">
    <citation type="journal article" date="2020" name="mSystems">
        <title>Genome- and Community-Level Interaction Insights into Carbon Utilization and Element Cycling Functions of Hydrothermarchaeota in Hydrothermal Sediment.</title>
        <authorList>
            <person name="Zhou Z."/>
            <person name="Liu Y."/>
            <person name="Xu W."/>
            <person name="Pan J."/>
            <person name="Luo Z.H."/>
            <person name="Li M."/>
        </authorList>
    </citation>
    <scope>NUCLEOTIDE SEQUENCE [LARGE SCALE GENOMIC DNA]</scope>
    <source>
        <strain evidence="1">SpSt-339</strain>
    </source>
</reference>
<accession>A0A7C2JXW8</accession>
<organism evidence="1">
    <name type="scientific">Schlesneria paludicola</name>
    <dbReference type="NCBI Taxonomy" id="360056"/>
    <lineage>
        <taxon>Bacteria</taxon>
        <taxon>Pseudomonadati</taxon>
        <taxon>Planctomycetota</taxon>
        <taxon>Planctomycetia</taxon>
        <taxon>Planctomycetales</taxon>
        <taxon>Planctomycetaceae</taxon>
        <taxon>Schlesneria</taxon>
    </lineage>
</organism>
<comment type="caution">
    <text evidence="1">The sequence shown here is derived from an EMBL/GenBank/DDBJ whole genome shotgun (WGS) entry which is preliminary data.</text>
</comment>
<dbReference type="SUPFAM" id="SSF158446">
    <property type="entry name" value="IVS-encoded protein-like"/>
    <property type="match status" value="1"/>
</dbReference>
<proteinExistence type="predicted"/>
<dbReference type="Pfam" id="PF05635">
    <property type="entry name" value="23S_rRNA_IVP"/>
    <property type="match status" value="1"/>
</dbReference>
<dbReference type="EMBL" id="DSOK01000122">
    <property type="protein sequence ID" value="HEN14605.1"/>
    <property type="molecule type" value="Genomic_DNA"/>
</dbReference>
<dbReference type="InterPro" id="IPR012657">
    <property type="entry name" value="23S_rRNA-intervening_sequence"/>
</dbReference>
<gene>
    <name evidence="1" type="ORF">ENQ76_03945</name>
</gene>
<name>A0A7C2JXW8_9PLAN</name>
<dbReference type="NCBIfam" id="TIGR02436">
    <property type="entry name" value="four helix bundle protein"/>
    <property type="match status" value="1"/>
</dbReference>